<dbReference type="EMBL" id="VLJV01000001">
    <property type="protein sequence ID" value="TWH20742.1"/>
    <property type="molecule type" value="Genomic_DNA"/>
</dbReference>
<organism evidence="1 2">
    <name type="scientific">Prauserella rugosa</name>
    <dbReference type="NCBI Taxonomy" id="43354"/>
    <lineage>
        <taxon>Bacteria</taxon>
        <taxon>Bacillati</taxon>
        <taxon>Actinomycetota</taxon>
        <taxon>Actinomycetes</taxon>
        <taxon>Pseudonocardiales</taxon>
        <taxon>Pseudonocardiaceae</taxon>
        <taxon>Prauserella</taxon>
    </lineage>
</organism>
<dbReference type="AlphaFoldDB" id="A0A660CB97"/>
<accession>A0A660CB97</accession>
<proteinExistence type="predicted"/>
<protein>
    <submittedName>
        <fullName evidence="1">Uncharacterized protein</fullName>
    </submittedName>
</protein>
<name>A0A660CB97_9PSEU</name>
<keyword evidence="2" id="KW-1185">Reference proteome</keyword>
<gene>
    <name evidence="1" type="ORF">JD82_02589</name>
</gene>
<evidence type="ECO:0000313" key="2">
    <source>
        <dbReference type="Proteomes" id="UP000317303"/>
    </source>
</evidence>
<dbReference type="Proteomes" id="UP000317303">
    <property type="component" value="Unassembled WGS sequence"/>
</dbReference>
<reference evidence="1 2" key="1">
    <citation type="submission" date="2019-07" db="EMBL/GenBank/DDBJ databases">
        <title>R&amp;d 2014.</title>
        <authorList>
            <person name="Klenk H.-P."/>
        </authorList>
    </citation>
    <scope>NUCLEOTIDE SEQUENCE [LARGE SCALE GENOMIC DNA]</scope>
    <source>
        <strain evidence="1 2">DSM 43194</strain>
    </source>
</reference>
<evidence type="ECO:0000313" key="1">
    <source>
        <dbReference type="EMBL" id="TWH20742.1"/>
    </source>
</evidence>
<comment type="caution">
    <text evidence="1">The sequence shown here is derived from an EMBL/GenBank/DDBJ whole genome shotgun (WGS) entry which is preliminary data.</text>
</comment>
<sequence length="62" mass="7354">MHSYENLRGIPKDENATLHLSEIRKEWNRFYKHNPNASTENLLDFATHIDNKYGGRFNPPVR</sequence>